<dbReference type="PATRIC" id="fig|1235802.3.peg.5276"/>
<name>N2A2Q8_9FIRM</name>
<evidence type="ECO:0000259" key="3">
    <source>
        <dbReference type="PROSITE" id="PS51000"/>
    </source>
</evidence>
<reference evidence="4 5" key="1">
    <citation type="journal article" date="2014" name="Genome Announc.">
        <title>Draft genome sequences of the altered schaedler flora, a defined bacterial community from gnotobiotic mice.</title>
        <authorList>
            <person name="Wannemuehler M.J."/>
            <person name="Overstreet A.M."/>
            <person name="Ward D.V."/>
            <person name="Phillips G.J."/>
        </authorList>
    </citation>
    <scope>NUCLEOTIDE SEQUENCE [LARGE SCALE GENOMIC DNA]</scope>
    <source>
        <strain evidence="4 5">ASF492</strain>
    </source>
</reference>
<evidence type="ECO:0000256" key="2">
    <source>
        <dbReference type="ARBA" id="ARBA00023163"/>
    </source>
</evidence>
<dbReference type="OrthoDB" id="9815009at2"/>
<dbReference type="SUPFAM" id="SSF46785">
    <property type="entry name" value="Winged helix' DNA-binding domain"/>
    <property type="match status" value="1"/>
</dbReference>
<dbReference type="GO" id="GO:0003700">
    <property type="term" value="F:DNA-binding transcription factor activity"/>
    <property type="evidence" value="ECO:0007669"/>
    <property type="project" value="InterPro"/>
</dbReference>
<proteinExistence type="predicted"/>
<feature type="domain" description="HTH deoR-type" evidence="3">
    <location>
        <begin position="3"/>
        <end position="58"/>
    </location>
</feature>
<dbReference type="Pfam" id="PF08279">
    <property type="entry name" value="HTH_11"/>
    <property type="match status" value="1"/>
</dbReference>
<protein>
    <recommendedName>
        <fullName evidence="3">HTH deoR-type domain-containing protein</fullName>
    </recommendedName>
</protein>
<dbReference type="EMBL" id="AQFT01000147">
    <property type="protein sequence ID" value="EMZ20340.1"/>
    <property type="molecule type" value="Genomic_DNA"/>
</dbReference>
<dbReference type="eggNOG" id="COG2378">
    <property type="taxonomic scope" value="Bacteria"/>
</dbReference>
<evidence type="ECO:0000313" key="4">
    <source>
        <dbReference type="EMBL" id="EMZ20340.1"/>
    </source>
</evidence>
<dbReference type="HOGENOM" id="CLU_148032_1_0_9"/>
<keyword evidence="1" id="KW-0805">Transcription regulation</keyword>
<sequence length="109" mass="12484">MNTVDRRTEIINILIIRRRTTARELADEFGVTTRTIQKDIQALSPGYPIYTKQGGDGGIFIGEDYKPYVNTLFQDELKTLREIYGQAEGAQKKILLQIIHKYGPDKLKL</sequence>
<organism evidence="4 5">
    <name type="scientific">Eubacterium plexicaudatum ASF492</name>
    <dbReference type="NCBI Taxonomy" id="1235802"/>
    <lineage>
        <taxon>Bacteria</taxon>
        <taxon>Bacillati</taxon>
        <taxon>Bacillota</taxon>
        <taxon>Clostridia</taxon>
        <taxon>Eubacteriales</taxon>
        <taxon>Eubacteriaceae</taxon>
        <taxon>Eubacterium</taxon>
    </lineage>
</organism>
<keyword evidence="5" id="KW-1185">Reference proteome</keyword>
<comment type="caution">
    <text evidence="4">The sequence shown here is derived from an EMBL/GenBank/DDBJ whole genome shotgun (WGS) entry which is preliminary data.</text>
</comment>
<dbReference type="AlphaFoldDB" id="N2A2Q8"/>
<gene>
    <name evidence="4" type="ORF">C823_05010</name>
</gene>
<dbReference type="Proteomes" id="UP000012589">
    <property type="component" value="Unassembled WGS sequence"/>
</dbReference>
<dbReference type="PROSITE" id="PS51000">
    <property type="entry name" value="HTH_DEOR_2"/>
    <property type="match status" value="1"/>
</dbReference>
<evidence type="ECO:0000313" key="5">
    <source>
        <dbReference type="Proteomes" id="UP000012589"/>
    </source>
</evidence>
<dbReference type="STRING" id="1235802.C823_05010"/>
<dbReference type="Gene3D" id="1.10.10.10">
    <property type="entry name" value="Winged helix-like DNA-binding domain superfamily/Winged helix DNA-binding domain"/>
    <property type="match status" value="1"/>
</dbReference>
<dbReference type="InterPro" id="IPR036388">
    <property type="entry name" value="WH-like_DNA-bd_sf"/>
</dbReference>
<dbReference type="InterPro" id="IPR013196">
    <property type="entry name" value="HTH_11"/>
</dbReference>
<dbReference type="InterPro" id="IPR001034">
    <property type="entry name" value="DeoR_HTH"/>
</dbReference>
<dbReference type="InterPro" id="IPR036390">
    <property type="entry name" value="WH_DNA-bd_sf"/>
</dbReference>
<evidence type="ECO:0000256" key="1">
    <source>
        <dbReference type="ARBA" id="ARBA00023015"/>
    </source>
</evidence>
<accession>N2A2Q8</accession>
<keyword evidence="2" id="KW-0804">Transcription</keyword>